<evidence type="ECO:0000313" key="3">
    <source>
        <dbReference type="Proteomes" id="UP000275078"/>
    </source>
</evidence>
<sequence>MARTNGRRGIRTKPSPRTSRGPQHTSQDVSADETESDSSSDDFEEGSSASGSSDELEEGSSASRGDETEQANALLISSDDLNVGNGKSKRKTKTRLPTRQAIPLLENPRTRLFPGDNNAPAPTPEELREEEQRLDDLSNKADILRATLHAKVKDQIIRVVERFRLSIEKLHTEYKDKDFVCQKTNKKKKYLTEEHDLDFFLNTAGFYMVKNTSFSRSGTSWHYFLGLLRTQGDRLIDFDFSKQNPDDKAMLARFSKRASVEWNLLPDTEKDLIRAEAAKVAQGKEADSWEMERSLFYRATNKKMLKLTEKLEIMGFESLFMISDNLSNHKRQAFGTASGIAFHNDVLNKVDWGVAGFHNHNRNELSKRFIKLHQNALSAGVLPQLTKFVEAEAKKKQAGRKRPLGANDPAGNDPAGNDGSEGADDSSTPSAAKKPKCLDSTCDQARDRAKMLFNDQKLQLWVDAGFITRKGRVAPSKFPSESSMRASLLEKGMIWKLPANLNAYDIFWRAPKTLEESQFLLSLISNGCLELTKAPEAPGAPKAAPKNVRANKRRAVNAPNPAPDAATLPPPANKEVPVVFYYAGRPVEGVPASWPPLSADRLL</sequence>
<organism evidence="2 3">
    <name type="scientific">Ascobolus immersus RN42</name>
    <dbReference type="NCBI Taxonomy" id="1160509"/>
    <lineage>
        <taxon>Eukaryota</taxon>
        <taxon>Fungi</taxon>
        <taxon>Dikarya</taxon>
        <taxon>Ascomycota</taxon>
        <taxon>Pezizomycotina</taxon>
        <taxon>Pezizomycetes</taxon>
        <taxon>Pezizales</taxon>
        <taxon>Ascobolaceae</taxon>
        <taxon>Ascobolus</taxon>
    </lineage>
</organism>
<evidence type="ECO:0000256" key="1">
    <source>
        <dbReference type="SAM" id="MobiDB-lite"/>
    </source>
</evidence>
<dbReference type="AlphaFoldDB" id="A0A3N4HME7"/>
<proteinExistence type="predicted"/>
<feature type="compositionally biased region" description="Basic residues" evidence="1">
    <location>
        <begin position="87"/>
        <end position="96"/>
    </location>
</feature>
<feature type="compositionally biased region" description="Acidic residues" evidence="1">
    <location>
        <begin position="30"/>
        <end position="45"/>
    </location>
</feature>
<reference evidence="2 3" key="1">
    <citation type="journal article" date="2018" name="Nat. Ecol. Evol.">
        <title>Pezizomycetes genomes reveal the molecular basis of ectomycorrhizal truffle lifestyle.</title>
        <authorList>
            <person name="Murat C."/>
            <person name="Payen T."/>
            <person name="Noel B."/>
            <person name="Kuo A."/>
            <person name="Morin E."/>
            <person name="Chen J."/>
            <person name="Kohler A."/>
            <person name="Krizsan K."/>
            <person name="Balestrini R."/>
            <person name="Da Silva C."/>
            <person name="Montanini B."/>
            <person name="Hainaut M."/>
            <person name="Levati E."/>
            <person name="Barry K.W."/>
            <person name="Belfiori B."/>
            <person name="Cichocki N."/>
            <person name="Clum A."/>
            <person name="Dockter R.B."/>
            <person name="Fauchery L."/>
            <person name="Guy J."/>
            <person name="Iotti M."/>
            <person name="Le Tacon F."/>
            <person name="Lindquist E.A."/>
            <person name="Lipzen A."/>
            <person name="Malagnac F."/>
            <person name="Mello A."/>
            <person name="Molinier V."/>
            <person name="Miyauchi S."/>
            <person name="Poulain J."/>
            <person name="Riccioni C."/>
            <person name="Rubini A."/>
            <person name="Sitrit Y."/>
            <person name="Splivallo R."/>
            <person name="Traeger S."/>
            <person name="Wang M."/>
            <person name="Zifcakova L."/>
            <person name="Wipf D."/>
            <person name="Zambonelli A."/>
            <person name="Paolocci F."/>
            <person name="Nowrousian M."/>
            <person name="Ottonello S."/>
            <person name="Baldrian P."/>
            <person name="Spatafora J.W."/>
            <person name="Henrissat B."/>
            <person name="Nagy L.G."/>
            <person name="Aury J.M."/>
            <person name="Wincker P."/>
            <person name="Grigoriev I.V."/>
            <person name="Bonfante P."/>
            <person name="Martin F.M."/>
        </authorList>
    </citation>
    <scope>NUCLEOTIDE SEQUENCE [LARGE SCALE GENOMIC DNA]</scope>
    <source>
        <strain evidence="2 3">RN42</strain>
    </source>
</reference>
<accession>A0A3N4HME7</accession>
<feature type="compositionally biased region" description="Basic residues" evidence="1">
    <location>
        <begin position="1"/>
        <end position="11"/>
    </location>
</feature>
<feature type="compositionally biased region" description="Low complexity" evidence="1">
    <location>
        <begin position="556"/>
        <end position="567"/>
    </location>
</feature>
<feature type="compositionally biased region" description="Low complexity" evidence="1">
    <location>
        <begin position="46"/>
        <end position="63"/>
    </location>
</feature>
<gene>
    <name evidence="2" type="ORF">BJ508DRAFT_333073</name>
</gene>
<feature type="region of interest" description="Disordered" evidence="1">
    <location>
        <begin position="393"/>
        <end position="439"/>
    </location>
</feature>
<protein>
    <submittedName>
        <fullName evidence="2">Uncharacterized protein</fullName>
    </submittedName>
</protein>
<evidence type="ECO:0000313" key="2">
    <source>
        <dbReference type="EMBL" id="RPA74427.1"/>
    </source>
</evidence>
<feature type="compositionally biased region" description="Polar residues" evidence="1">
    <location>
        <begin position="15"/>
        <end position="29"/>
    </location>
</feature>
<dbReference type="Proteomes" id="UP000275078">
    <property type="component" value="Unassembled WGS sequence"/>
</dbReference>
<name>A0A3N4HME7_ASCIM</name>
<feature type="region of interest" description="Disordered" evidence="1">
    <location>
        <begin position="1"/>
        <end position="128"/>
    </location>
</feature>
<feature type="region of interest" description="Disordered" evidence="1">
    <location>
        <begin position="534"/>
        <end position="570"/>
    </location>
</feature>
<feature type="compositionally biased region" description="Low complexity" evidence="1">
    <location>
        <begin position="534"/>
        <end position="548"/>
    </location>
</feature>
<dbReference type="EMBL" id="ML119790">
    <property type="protein sequence ID" value="RPA74427.1"/>
    <property type="molecule type" value="Genomic_DNA"/>
</dbReference>
<keyword evidence="3" id="KW-1185">Reference proteome</keyword>